<dbReference type="Pfam" id="PF05347">
    <property type="entry name" value="Complex1_LYR"/>
    <property type="match status" value="1"/>
</dbReference>
<dbReference type="EMBL" id="KZ305034">
    <property type="protein sequence ID" value="PIA44382.1"/>
    <property type="molecule type" value="Genomic_DNA"/>
</dbReference>
<evidence type="ECO:0000256" key="3">
    <source>
        <dbReference type="ARBA" id="ARBA00023186"/>
    </source>
</evidence>
<dbReference type="PANTHER" id="PTHR46749:SF1">
    <property type="entry name" value="COMPLEX III ASSEMBLY FACTOR LYRM7"/>
    <property type="match status" value="1"/>
</dbReference>
<dbReference type="GO" id="GO:0005759">
    <property type="term" value="C:mitochondrial matrix"/>
    <property type="evidence" value="ECO:0007669"/>
    <property type="project" value="UniProtKB-SubCell"/>
</dbReference>
<dbReference type="GO" id="GO:0034551">
    <property type="term" value="P:mitochondrial respiratory chain complex III assembly"/>
    <property type="evidence" value="ECO:0007669"/>
    <property type="project" value="InterPro"/>
</dbReference>
<comment type="subcellular location">
    <subcellularLocation>
        <location evidence="1">Mitochondrion matrix</location>
    </subcellularLocation>
</comment>
<dbReference type="AlphaFoldDB" id="A0A2G5DLJ5"/>
<evidence type="ECO:0000256" key="2">
    <source>
        <dbReference type="ARBA" id="ARBA00023128"/>
    </source>
</evidence>
<name>A0A2G5DLJ5_AQUCA</name>
<dbReference type="PANTHER" id="PTHR46749">
    <property type="entry name" value="COMPLEX III ASSEMBLY FACTOR LYRM7"/>
    <property type="match status" value="1"/>
</dbReference>
<accession>A0A2G5DLJ5</accession>
<dbReference type="FunCoup" id="A0A2G5DLJ5">
    <property type="interactions" value="373"/>
</dbReference>
<proteinExistence type="predicted"/>
<keyword evidence="3" id="KW-0143">Chaperone</keyword>
<dbReference type="Proteomes" id="UP000230069">
    <property type="component" value="Unassembled WGS sequence"/>
</dbReference>
<dbReference type="GO" id="GO:0044183">
    <property type="term" value="F:protein folding chaperone"/>
    <property type="evidence" value="ECO:0007669"/>
    <property type="project" value="TreeGrafter"/>
</dbReference>
<evidence type="ECO:0000259" key="4">
    <source>
        <dbReference type="Pfam" id="PF05347"/>
    </source>
</evidence>
<evidence type="ECO:0000313" key="6">
    <source>
        <dbReference type="Proteomes" id="UP000230069"/>
    </source>
</evidence>
<protein>
    <recommendedName>
        <fullName evidence="4">Complex 1 LYR protein domain-containing protein</fullName>
    </recommendedName>
</protein>
<sequence>MMMGGAGGRASEALRAYRHLLRATRKSFEGDTLMLNESAIEVRKKFEENRNVTSDTEITKLLEDAKEASHFITNMIVQAKVNPSGGYAVKPSKDHAGATLELPSEEILPKSN</sequence>
<evidence type="ECO:0000256" key="1">
    <source>
        <dbReference type="ARBA" id="ARBA00004305"/>
    </source>
</evidence>
<keyword evidence="6" id="KW-1185">Reference proteome</keyword>
<dbReference type="CDD" id="cd20267">
    <property type="entry name" value="Complex1_LYR_LYRM7"/>
    <property type="match status" value="1"/>
</dbReference>
<dbReference type="EMBL" id="KZ305034">
    <property type="protein sequence ID" value="PIA44381.1"/>
    <property type="molecule type" value="Genomic_DNA"/>
</dbReference>
<reference evidence="5 6" key="1">
    <citation type="submission" date="2017-09" db="EMBL/GenBank/DDBJ databases">
        <title>WGS assembly of Aquilegia coerulea Goldsmith.</title>
        <authorList>
            <person name="Hodges S."/>
            <person name="Kramer E."/>
            <person name="Nordborg M."/>
            <person name="Tomkins J."/>
            <person name="Borevitz J."/>
            <person name="Derieg N."/>
            <person name="Yan J."/>
            <person name="Mihaltcheva S."/>
            <person name="Hayes R.D."/>
            <person name="Rokhsar D."/>
        </authorList>
    </citation>
    <scope>NUCLEOTIDE SEQUENCE [LARGE SCALE GENOMIC DNA]</scope>
    <source>
        <strain evidence="6">cv. Goldsmith</strain>
    </source>
</reference>
<evidence type="ECO:0000313" key="5">
    <source>
        <dbReference type="EMBL" id="PIA44381.1"/>
    </source>
</evidence>
<dbReference type="InterPro" id="IPR045298">
    <property type="entry name" value="Complex1_LYR_LYRM7"/>
</dbReference>
<gene>
    <name evidence="5" type="ORF">AQUCO_01700169v1</name>
</gene>
<dbReference type="InterPro" id="IPR050435">
    <property type="entry name" value="MZM1/LYRM7"/>
</dbReference>
<keyword evidence="2" id="KW-0496">Mitochondrion</keyword>
<feature type="domain" description="Complex 1 LYR protein" evidence="4">
    <location>
        <begin position="12"/>
        <end position="68"/>
    </location>
</feature>
<dbReference type="InterPro" id="IPR008011">
    <property type="entry name" value="Complex1_LYR_dom"/>
</dbReference>
<organism evidence="5 6">
    <name type="scientific">Aquilegia coerulea</name>
    <name type="common">Rocky mountain columbine</name>
    <dbReference type="NCBI Taxonomy" id="218851"/>
    <lineage>
        <taxon>Eukaryota</taxon>
        <taxon>Viridiplantae</taxon>
        <taxon>Streptophyta</taxon>
        <taxon>Embryophyta</taxon>
        <taxon>Tracheophyta</taxon>
        <taxon>Spermatophyta</taxon>
        <taxon>Magnoliopsida</taxon>
        <taxon>Ranunculales</taxon>
        <taxon>Ranunculaceae</taxon>
        <taxon>Thalictroideae</taxon>
        <taxon>Aquilegia</taxon>
    </lineage>
</organism>
<dbReference type="STRING" id="218851.A0A2G5DLJ5"/>